<evidence type="ECO:0000259" key="1">
    <source>
        <dbReference type="Pfam" id="PF01738"/>
    </source>
</evidence>
<reference evidence="2" key="1">
    <citation type="submission" date="2015-01" db="EMBL/GenBank/DDBJ databases">
        <authorList>
            <person name="Durling Mikael"/>
        </authorList>
    </citation>
    <scope>NUCLEOTIDE SEQUENCE</scope>
</reference>
<evidence type="ECO:0000313" key="2">
    <source>
        <dbReference type="EMBL" id="CEO52487.1"/>
    </source>
</evidence>
<protein>
    <recommendedName>
        <fullName evidence="1">Dienelactone hydrolase domain-containing protein</fullName>
    </recommendedName>
</protein>
<accession>A0A0B7KAE2</accession>
<dbReference type="SUPFAM" id="SSF53474">
    <property type="entry name" value="alpha/beta-Hydrolases"/>
    <property type="match status" value="1"/>
</dbReference>
<gene>
    <name evidence="2" type="ORF">BN869_000008545_1</name>
</gene>
<dbReference type="InterPro" id="IPR002925">
    <property type="entry name" value="Dienelactn_hydro"/>
</dbReference>
<proteinExistence type="predicted"/>
<organism evidence="2">
    <name type="scientific">Bionectria ochroleuca</name>
    <name type="common">Gliocladium roseum</name>
    <dbReference type="NCBI Taxonomy" id="29856"/>
    <lineage>
        <taxon>Eukaryota</taxon>
        <taxon>Fungi</taxon>
        <taxon>Dikarya</taxon>
        <taxon>Ascomycota</taxon>
        <taxon>Pezizomycotina</taxon>
        <taxon>Sordariomycetes</taxon>
        <taxon>Hypocreomycetidae</taxon>
        <taxon>Hypocreales</taxon>
        <taxon>Bionectriaceae</taxon>
        <taxon>Clonostachys</taxon>
    </lineage>
</organism>
<dbReference type="PANTHER" id="PTHR17630">
    <property type="entry name" value="DIENELACTONE HYDROLASE"/>
    <property type="match status" value="1"/>
</dbReference>
<dbReference type="Pfam" id="PF01738">
    <property type="entry name" value="DLH"/>
    <property type="match status" value="1"/>
</dbReference>
<sequence>MPCADCYRGHDHLGPVHGREAMLHGLDVYITEPQTKPVSQTGLIVVLSDAFGWNTINLRGVADRYAERTGCKVYLPDFMHGELIFDSLFLFPQNFKANVVSGTSAPATIKSVIDRVLTEKGFWGWLVKPWLVLKAAYFMVPFSIRNNPEKRYPGVRQFMDDLRCSEASNLKVGVVGFCWGAYGVTHLAHGGLASNGTTLIDAAFTAHPSEIKVPEHIENVKLPYSMVIGDIDFALPLKDVHKAAEILEGKKDLDSEVVIIPNAKHGFAVRGDPNNKEDKEMADQAEDQLVRWFAKYLV</sequence>
<dbReference type="AlphaFoldDB" id="A0A0B7KAE2"/>
<dbReference type="GO" id="GO:0016787">
    <property type="term" value="F:hydrolase activity"/>
    <property type="evidence" value="ECO:0007669"/>
    <property type="project" value="InterPro"/>
</dbReference>
<dbReference type="InterPro" id="IPR029058">
    <property type="entry name" value="AB_hydrolase_fold"/>
</dbReference>
<dbReference type="PANTHER" id="PTHR17630:SF105">
    <property type="entry name" value="DIENELACTONE HYDROLASE FAMILY PROTEIN (AFU_ORTHOLOGUE AFUA_4G08790)"/>
    <property type="match status" value="1"/>
</dbReference>
<dbReference type="EMBL" id="CDPU01000029">
    <property type="protein sequence ID" value="CEO52487.1"/>
    <property type="molecule type" value="Genomic_DNA"/>
</dbReference>
<name>A0A0B7KAE2_BIOOC</name>
<feature type="domain" description="Dienelactone hydrolase" evidence="1">
    <location>
        <begin position="164"/>
        <end position="297"/>
    </location>
</feature>
<dbReference type="Gene3D" id="3.40.50.1820">
    <property type="entry name" value="alpha/beta hydrolase"/>
    <property type="match status" value="1"/>
</dbReference>